<accession>A0A163BKY5</accession>
<evidence type="ECO:0000313" key="2">
    <source>
        <dbReference type="EMBL" id="KZS41500.1"/>
    </source>
</evidence>
<dbReference type="STRING" id="1642818.AWE51_21055"/>
<evidence type="ECO:0000313" key="3">
    <source>
        <dbReference type="Proteomes" id="UP000076715"/>
    </source>
</evidence>
<comment type="caution">
    <text evidence="2">The sequence shown here is derived from an EMBL/GenBank/DDBJ whole genome shotgun (WGS) entry which is preliminary data.</text>
</comment>
<keyword evidence="1" id="KW-0812">Transmembrane</keyword>
<dbReference type="InterPro" id="IPR026341">
    <property type="entry name" value="T9SS_type_B"/>
</dbReference>
<protein>
    <recommendedName>
        <fullName evidence="4">Ig-like domain-containing protein</fullName>
    </recommendedName>
</protein>
<evidence type="ECO:0008006" key="4">
    <source>
        <dbReference type="Google" id="ProtNLM"/>
    </source>
</evidence>
<name>A0A163BKY5_9FLAO</name>
<gene>
    <name evidence="2" type="ORF">AWE51_21055</name>
</gene>
<dbReference type="NCBIfam" id="NF038133">
    <property type="entry name" value="choice_anch_L"/>
    <property type="match status" value="1"/>
</dbReference>
<sequence length="745" mass="81540">MLLSYSNYYENLLDTENMKVKRILGNILFITLMIFTNIVKGQITVDDRSFTAQQLIEDILIDSPCAVVENIVSSTGTAAGFNGIGYFEENGSGFEIDRGIVLSTGNARSAIGPNNPDTTGEGDGTGWRGDADLTRITSTPNLFNASFIQFEFVPAIDFISFDFLFASDEYVGTFPCTFSDVFAFILTDSSGNSRNLAVLPGTTIPIRVTTVHDGVDLNMDGDYIDTFVDSAECPPTNEEFFNTRNLIGSNSPINFNGYTKVLKASGNVIPNERYTIKLVIADNIDGNFDSAVFLSAGSFNIGGDLGEDRTIANGNPGCIGDSIILNANVGSGSTYVWMRNGIPLVPEDGTTILDGGAKLEVTQNGTYTVGIDISGKCRASDSVIVEFVASPEIINAPVDINSCNPEGNTTTVFDLTRNSSVVLGAQDPSLVNISYHLNENDAKNYTGLSTDNVIDNPGAYTNTSANQTIWIRIAELNQKCYEIASFKISVFPVEPFQIENEYLRCLERDGTLINLKPTNTIDLNLDPTIYDFQWYTGIQPITGNEIIGETSSSFLPLTAGDYTVLVTNKTIGCTLPKTIKVIDSYPPESVTAELISGAFSNNGTIEVTVTGLGAYEYRIDNSDWQEAAVFTKVSKGEHTITVRDKGECNELSTTISLTSDYPEYFTPNGDGFHDLWQIKDTKNITISEVLIFDRYGKLLVNLGPKGNWDGTFNGKPLPSNDYWFKVLYRENEEFKEFKANFTLLR</sequence>
<dbReference type="NCBIfam" id="TIGR04131">
    <property type="entry name" value="Bac_Flav_CTERM"/>
    <property type="match status" value="1"/>
</dbReference>
<dbReference type="AlphaFoldDB" id="A0A163BKY5"/>
<keyword evidence="1" id="KW-0472">Membrane</keyword>
<feature type="transmembrane region" description="Helical" evidence="1">
    <location>
        <begin position="20"/>
        <end position="39"/>
    </location>
</feature>
<reference evidence="2 3" key="1">
    <citation type="submission" date="2016-01" db="EMBL/GenBank/DDBJ databases">
        <title>The draft genome sequence of Aquimarina sp. RZW4-3-2.</title>
        <authorList>
            <person name="Wang Y."/>
        </authorList>
    </citation>
    <scope>NUCLEOTIDE SEQUENCE [LARGE SCALE GENOMIC DNA]</scope>
    <source>
        <strain evidence="2 3">RZW4-3-2</strain>
    </source>
</reference>
<dbReference type="InterPro" id="IPR049804">
    <property type="entry name" value="Choice_anch_L"/>
</dbReference>
<keyword evidence="1" id="KW-1133">Transmembrane helix</keyword>
<organism evidence="2 3">
    <name type="scientific">Aquimarina aggregata</name>
    <dbReference type="NCBI Taxonomy" id="1642818"/>
    <lineage>
        <taxon>Bacteria</taxon>
        <taxon>Pseudomonadati</taxon>
        <taxon>Bacteroidota</taxon>
        <taxon>Flavobacteriia</taxon>
        <taxon>Flavobacteriales</taxon>
        <taxon>Flavobacteriaceae</taxon>
        <taxon>Aquimarina</taxon>
    </lineage>
</organism>
<keyword evidence="3" id="KW-1185">Reference proteome</keyword>
<proteinExistence type="predicted"/>
<dbReference type="EMBL" id="LQRT01000004">
    <property type="protein sequence ID" value="KZS41500.1"/>
    <property type="molecule type" value="Genomic_DNA"/>
</dbReference>
<dbReference type="Proteomes" id="UP000076715">
    <property type="component" value="Unassembled WGS sequence"/>
</dbReference>
<evidence type="ECO:0000256" key="1">
    <source>
        <dbReference type="SAM" id="Phobius"/>
    </source>
</evidence>
<dbReference type="Pfam" id="PF13585">
    <property type="entry name" value="CHU_C"/>
    <property type="match status" value="1"/>
</dbReference>